<dbReference type="GO" id="GO:0004708">
    <property type="term" value="F:MAP kinase kinase activity"/>
    <property type="evidence" value="ECO:0007669"/>
    <property type="project" value="UniProtKB-EC"/>
</dbReference>
<keyword evidence="2" id="KW-0547">Nucleotide-binding</keyword>
<evidence type="ECO:0000256" key="1">
    <source>
        <dbReference type="ARBA" id="ARBA00022679"/>
    </source>
</evidence>
<dbReference type="InterPro" id="IPR008271">
    <property type="entry name" value="Ser/Thr_kinase_AS"/>
</dbReference>
<dbReference type="KEGG" id="ngr:NAEGRDRAFT_77155"/>
<dbReference type="GeneID" id="8847770"/>
<evidence type="ECO:0000256" key="4">
    <source>
        <dbReference type="ARBA" id="ARBA00022840"/>
    </source>
</evidence>
<name>D2W6W2_NAEGR</name>
<protein>
    <recommendedName>
        <fullName evidence="6">mitogen-activated protein kinase kinase</fullName>
        <ecNumber evidence="6">2.7.12.2</ecNumber>
    </recommendedName>
</protein>
<dbReference type="STRING" id="5762.D2W6W2"/>
<dbReference type="AlphaFoldDB" id="D2W6W2"/>
<comment type="catalytic activity">
    <reaction evidence="9">
        <text>L-tyrosyl-[protein] + ATP = O-phospho-L-tyrosyl-[protein] + ADP + H(+)</text>
        <dbReference type="Rhea" id="RHEA:10596"/>
        <dbReference type="Rhea" id="RHEA-COMP:10136"/>
        <dbReference type="Rhea" id="RHEA-COMP:20101"/>
        <dbReference type="ChEBI" id="CHEBI:15378"/>
        <dbReference type="ChEBI" id="CHEBI:30616"/>
        <dbReference type="ChEBI" id="CHEBI:46858"/>
        <dbReference type="ChEBI" id="CHEBI:61978"/>
        <dbReference type="ChEBI" id="CHEBI:456216"/>
        <dbReference type="EC" id="2.7.12.2"/>
    </reaction>
</comment>
<dbReference type="Gene3D" id="1.10.510.10">
    <property type="entry name" value="Transferase(Phosphotransferase) domain 1"/>
    <property type="match status" value="1"/>
</dbReference>
<gene>
    <name evidence="11" type="ORF">NAEGRDRAFT_77155</name>
</gene>
<dbReference type="EMBL" id="GG739613">
    <property type="protein sequence ID" value="EFC35190.1"/>
    <property type="molecule type" value="Genomic_DNA"/>
</dbReference>
<dbReference type="Pfam" id="PF00069">
    <property type="entry name" value="Pkinase"/>
    <property type="match status" value="1"/>
</dbReference>
<dbReference type="eggNOG" id="KOG0192">
    <property type="taxonomic scope" value="Eukaryota"/>
</dbReference>
<keyword evidence="1" id="KW-0808">Transferase</keyword>
<dbReference type="SUPFAM" id="SSF56112">
    <property type="entry name" value="Protein kinase-like (PK-like)"/>
    <property type="match status" value="1"/>
</dbReference>
<dbReference type="Proteomes" id="UP000006671">
    <property type="component" value="Unassembled WGS sequence"/>
</dbReference>
<sequence>MNISHCDIKPANILVNTIEIAGMNLFNDVKLCDFDFIVEGDISNSSHFGTRLYLPPEVKYDLGYSEISKIDVYSFGVTMIELLCGHDFIKSLQSNVSQLEETLQHNFPCLTSDMSKKLFEICVRCINQDPKERPPIKAIHEQLLELFVELPQFSPEDKYIIYTTSELVAHTLPNIQLIPRKIKTFETVPTITRTDEVLGFGVYKAWLNGIEVAEK</sequence>
<comment type="similarity">
    <text evidence="5">Belongs to the protein kinase superfamily. STE Ser/Thr protein kinase family. MAP kinase kinase subfamily.</text>
</comment>
<comment type="catalytic activity">
    <reaction evidence="7">
        <text>L-seryl-[protein] + ATP = O-phospho-L-seryl-[protein] + ADP + H(+)</text>
        <dbReference type="Rhea" id="RHEA:17989"/>
        <dbReference type="Rhea" id="RHEA-COMP:9863"/>
        <dbReference type="Rhea" id="RHEA-COMP:11604"/>
        <dbReference type="ChEBI" id="CHEBI:15378"/>
        <dbReference type="ChEBI" id="CHEBI:29999"/>
        <dbReference type="ChEBI" id="CHEBI:30616"/>
        <dbReference type="ChEBI" id="CHEBI:83421"/>
        <dbReference type="ChEBI" id="CHEBI:456216"/>
        <dbReference type="EC" id="2.7.12.2"/>
    </reaction>
</comment>
<evidence type="ECO:0000256" key="3">
    <source>
        <dbReference type="ARBA" id="ARBA00022777"/>
    </source>
</evidence>
<reference evidence="11 12" key="1">
    <citation type="journal article" date="2010" name="Cell">
        <title>The genome of Naegleria gruberi illuminates early eukaryotic versatility.</title>
        <authorList>
            <person name="Fritz-Laylin L.K."/>
            <person name="Prochnik S.E."/>
            <person name="Ginger M.L."/>
            <person name="Dacks J.B."/>
            <person name="Carpenter M.L."/>
            <person name="Field M.C."/>
            <person name="Kuo A."/>
            <person name="Paredez A."/>
            <person name="Chapman J."/>
            <person name="Pham J."/>
            <person name="Shu S."/>
            <person name="Neupane R."/>
            <person name="Cipriano M."/>
            <person name="Mancuso J."/>
            <person name="Tu H."/>
            <person name="Salamov A."/>
            <person name="Lindquist E."/>
            <person name="Shapiro H."/>
            <person name="Lucas S."/>
            <person name="Grigoriev I.V."/>
            <person name="Cande W.Z."/>
            <person name="Fulton C."/>
            <person name="Rokhsar D.S."/>
            <person name="Dawson S.C."/>
        </authorList>
    </citation>
    <scope>NUCLEOTIDE SEQUENCE [LARGE SCALE GENOMIC DNA]</scope>
    <source>
        <strain evidence="11 12">NEG-M</strain>
    </source>
</reference>
<keyword evidence="4" id="KW-0067">ATP-binding</keyword>
<dbReference type="PANTHER" id="PTHR48013">
    <property type="entry name" value="DUAL SPECIFICITY MITOGEN-ACTIVATED PROTEIN KINASE KINASE 5-RELATED"/>
    <property type="match status" value="1"/>
</dbReference>
<evidence type="ECO:0000256" key="9">
    <source>
        <dbReference type="ARBA" id="ARBA00051693"/>
    </source>
</evidence>
<dbReference type="InterPro" id="IPR011009">
    <property type="entry name" value="Kinase-like_dom_sf"/>
</dbReference>
<evidence type="ECO:0000313" key="11">
    <source>
        <dbReference type="EMBL" id="EFC35190.1"/>
    </source>
</evidence>
<feature type="non-terminal residue" evidence="11">
    <location>
        <position position="215"/>
    </location>
</feature>
<evidence type="ECO:0000256" key="6">
    <source>
        <dbReference type="ARBA" id="ARBA00038999"/>
    </source>
</evidence>
<evidence type="ECO:0000256" key="8">
    <source>
        <dbReference type="ARBA" id="ARBA00049299"/>
    </source>
</evidence>
<dbReference type="PROSITE" id="PS00108">
    <property type="entry name" value="PROTEIN_KINASE_ST"/>
    <property type="match status" value="1"/>
</dbReference>
<dbReference type="EC" id="2.7.12.2" evidence="6"/>
<evidence type="ECO:0000256" key="5">
    <source>
        <dbReference type="ARBA" id="ARBA00038035"/>
    </source>
</evidence>
<dbReference type="InterPro" id="IPR000719">
    <property type="entry name" value="Prot_kinase_dom"/>
</dbReference>
<keyword evidence="12" id="KW-1185">Reference proteome</keyword>
<dbReference type="OrthoDB" id="619632at2759"/>
<evidence type="ECO:0000256" key="2">
    <source>
        <dbReference type="ARBA" id="ARBA00022741"/>
    </source>
</evidence>
<dbReference type="InParanoid" id="D2W6W2"/>
<evidence type="ECO:0000313" key="12">
    <source>
        <dbReference type="Proteomes" id="UP000006671"/>
    </source>
</evidence>
<dbReference type="VEuPathDB" id="AmoebaDB:NAEGRDRAFT_77155"/>
<evidence type="ECO:0000256" key="7">
    <source>
        <dbReference type="ARBA" id="ARBA00049014"/>
    </source>
</evidence>
<organism evidence="12">
    <name type="scientific">Naegleria gruberi</name>
    <name type="common">Amoeba</name>
    <dbReference type="NCBI Taxonomy" id="5762"/>
    <lineage>
        <taxon>Eukaryota</taxon>
        <taxon>Discoba</taxon>
        <taxon>Heterolobosea</taxon>
        <taxon>Tetramitia</taxon>
        <taxon>Eutetramitia</taxon>
        <taxon>Vahlkampfiidae</taxon>
        <taxon>Naegleria</taxon>
    </lineage>
</organism>
<dbReference type="RefSeq" id="XP_002667934.1">
    <property type="nucleotide sequence ID" value="XM_002667888.1"/>
</dbReference>
<feature type="domain" description="Protein kinase" evidence="10">
    <location>
        <begin position="1"/>
        <end position="148"/>
    </location>
</feature>
<proteinExistence type="inferred from homology"/>
<evidence type="ECO:0000259" key="10">
    <source>
        <dbReference type="PROSITE" id="PS50011"/>
    </source>
</evidence>
<dbReference type="PANTHER" id="PTHR48013:SF9">
    <property type="entry name" value="DUAL SPECIFICITY MITOGEN-ACTIVATED PROTEIN KINASE KINASE 5"/>
    <property type="match status" value="1"/>
</dbReference>
<keyword evidence="3" id="KW-0418">Kinase</keyword>
<accession>D2W6W2</accession>
<comment type="catalytic activity">
    <reaction evidence="8">
        <text>L-threonyl-[protein] + ATP = O-phospho-L-threonyl-[protein] + ADP + H(+)</text>
        <dbReference type="Rhea" id="RHEA:46608"/>
        <dbReference type="Rhea" id="RHEA-COMP:11060"/>
        <dbReference type="Rhea" id="RHEA-COMP:11605"/>
        <dbReference type="ChEBI" id="CHEBI:15378"/>
        <dbReference type="ChEBI" id="CHEBI:30013"/>
        <dbReference type="ChEBI" id="CHEBI:30616"/>
        <dbReference type="ChEBI" id="CHEBI:61977"/>
        <dbReference type="ChEBI" id="CHEBI:456216"/>
        <dbReference type="EC" id="2.7.12.2"/>
    </reaction>
</comment>
<dbReference type="PROSITE" id="PS50011">
    <property type="entry name" value="PROTEIN_KINASE_DOM"/>
    <property type="match status" value="1"/>
</dbReference>
<dbReference type="GO" id="GO:0005524">
    <property type="term" value="F:ATP binding"/>
    <property type="evidence" value="ECO:0007669"/>
    <property type="project" value="UniProtKB-KW"/>
</dbReference>